<comment type="similarity">
    <text evidence="2">Belongs to the major facilitator superfamily. EmrB family.</text>
</comment>
<sequence>MPTDVSEVERIDRRLIVLGAVIAAGTFTAALDATIVSVALNGIGAHFATPVSTIQWIITGYLLGIATVIPVTGWAVDRFGAKTMWLTALGLFVGASLLCGLAWSAGSLIAFRVVQGFGGGMIVPLAQMILARAAGPTRVGRLMALVTIPTQFASVFGPTLGGLLVDTVGWRWIFFINLPICLVAGVIAARMLPADEPAGDRTLDVLGLALLSPGLALLVYGLSRVPTSGARSLAVVVSVVGGLALLGGYVVHALRTKVTPIIDLRLFASRWFWTLSAMMVVCGTILYGAVYLFPLYFQQGRGHTALQAGLDVAPHGVGMLLMLFLGGKLSDKLGPRPAMLAGLTVMSLATLVFTQLPSDPPPALLWLALLVRGAGLGLAVSPLMAAVFQGGLPDSAIPRASSAMNILQRVGGSFGAALFAVVLQSQVGSSGPEAFGVTFWVVTGVTVAALLLTWSLPRGLPGAQRS</sequence>
<gene>
    <name evidence="10" type="ORF">CLV43_105371</name>
</gene>
<keyword evidence="7 8" id="KW-0472">Membrane</keyword>
<dbReference type="InterPro" id="IPR020846">
    <property type="entry name" value="MFS_dom"/>
</dbReference>
<dbReference type="GO" id="GO:0022857">
    <property type="term" value="F:transmembrane transporter activity"/>
    <property type="evidence" value="ECO:0007669"/>
    <property type="project" value="InterPro"/>
</dbReference>
<feature type="transmembrane region" description="Helical" evidence="8">
    <location>
        <begin position="54"/>
        <end position="76"/>
    </location>
</feature>
<keyword evidence="5 8" id="KW-0812">Transmembrane</keyword>
<feature type="transmembrane region" description="Helical" evidence="8">
    <location>
        <begin position="338"/>
        <end position="357"/>
    </location>
</feature>
<keyword evidence="4" id="KW-1003">Cell membrane</keyword>
<feature type="transmembrane region" description="Helical" evidence="8">
    <location>
        <begin position="142"/>
        <end position="164"/>
    </location>
</feature>
<comment type="subcellular location">
    <subcellularLocation>
        <location evidence="1">Cell membrane</location>
        <topology evidence="1">Multi-pass membrane protein</topology>
    </subcellularLocation>
</comment>
<feature type="transmembrane region" description="Helical" evidence="8">
    <location>
        <begin position="170"/>
        <end position="193"/>
    </location>
</feature>
<dbReference type="InterPro" id="IPR004638">
    <property type="entry name" value="EmrB-like"/>
</dbReference>
<evidence type="ECO:0000259" key="9">
    <source>
        <dbReference type="PROSITE" id="PS50850"/>
    </source>
</evidence>
<protein>
    <submittedName>
        <fullName evidence="10">EmrB/QacA subfamily drug resistance transporter</fullName>
    </submittedName>
</protein>
<feature type="transmembrane region" description="Helical" evidence="8">
    <location>
        <begin position="305"/>
        <end position="326"/>
    </location>
</feature>
<feature type="domain" description="Major facilitator superfamily (MFS) profile" evidence="9">
    <location>
        <begin position="18"/>
        <end position="461"/>
    </location>
</feature>
<dbReference type="PANTHER" id="PTHR42718">
    <property type="entry name" value="MAJOR FACILITATOR SUPERFAMILY MULTIDRUG TRANSPORTER MFSC"/>
    <property type="match status" value="1"/>
</dbReference>
<feature type="transmembrane region" description="Helical" evidence="8">
    <location>
        <begin position="363"/>
        <end position="385"/>
    </location>
</feature>
<name>A0A2T0T7J4_9PSEU</name>
<dbReference type="CDD" id="cd17503">
    <property type="entry name" value="MFS_LmrB_MDR_like"/>
    <property type="match status" value="1"/>
</dbReference>
<evidence type="ECO:0000256" key="3">
    <source>
        <dbReference type="ARBA" id="ARBA00022448"/>
    </source>
</evidence>
<feature type="transmembrane region" description="Helical" evidence="8">
    <location>
        <begin position="109"/>
        <end position="130"/>
    </location>
</feature>
<dbReference type="PROSITE" id="PS50850">
    <property type="entry name" value="MFS"/>
    <property type="match status" value="1"/>
</dbReference>
<evidence type="ECO:0000256" key="2">
    <source>
        <dbReference type="ARBA" id="ARBA00008537"/>
    </source>
</evidence>
<evidence type="ECO:0000313" key="10">
    <source>
        <dbReference type="EMBL" id="PRY41613.1"/>
    </source>
</evidence>
<evidence type="ECO:0000256" key="1">
    <source>
        <dbReference type="ARBA" id="ARBA00004651"/>
    </source>
</evidence>
<proteinExistence type="inferred from homology"/>
<dbReference type="InterPro" id="IPR011701">
    <property type="entry name" value="MFS"/>
</dbReference>
<feature type="transmembrane region" description="Helical" evidence="8">
    <location>
        <begin position="83"/>
        <end position="103"/>
    </location>
</feature>
<dbReference type="SUPFAM" id="SSF103473">
    <property type="entry name" value="MFS general substrate transporter"/>
    <property type="match status" value="1"/>
</dbReference>
<feature type="transmembrane region" description="Helical" evidence="8">
    <location>
        <begin position="406"/>
        <end position="425"/>
    </location>
</feature>
<keyword evidence="3" id="KW-0813">Transport</keyword>
<dbReference type="Gene3D" id="1.20.1250.20">
    <property type="entry name" value="MFS general substrate transporter like domains"/>
    <property type="match status" value="2"/>
</dbReference>
<dbReference type="RefSeq" id="WP_106188613.1">
    <property type="nucleotide sequence ID" value="NZ_PVTF01000005.1"/>
</dbReference>
<keyword evidence="11" id="KW-1185">Reference proteome</keyword>
<dbReference type="Proteomes" id="UP000239494">
    <property type="component" value="Unassembled WGS sequence"/>
</dbReference>
<feature type="transmembrane region" description="Helical" evidence="8">
    <location>
        <begin position="271"/>
        <end position="293"/>
    </location>
</feature>
<dbReference type="InterPro" id="IPR036259">
    <property type="entry name" value="MFS_trans_sf"/>
</dbReference>
<dbReference type="Pfam" id="PF07690">
    <property type="entry name" value="MFS_1"/>
    <property type="match status" value="1"/>
</dbReference>
<dbReference type="OrthoDB" id="5168668at2"/>
<dbReference type="GO" id="GO:0005886">
    <property type="term" value="C:plasma membrane"/>
    <property type="evidence" value="ECO:0007669"/>
    <property type="project" value="UniProtKB-SubCell"/>
</dbReference>
<feature type="transmembrane region" description="Helical" evidence="8">
    <location>
        <begin position="15"/>
        <end position="48"/>
    </location>
</feature>
<feature type="transmembrane region" description="Helical" evidence="8">
    <location>
        <begin position="205"/>
        <end position="223"/>
    </location>
</feature>
<feature type="transmembrane region" description="Helical" evidence="8">
    <location>
        <begin position="437"/>
        <end position="456"/>
    </location>
</feature>
<dbReference type="PANTHER" id="PTHR42718:SF9">
    <property type="entry name" value="MAJOR FACILITATOR SUPERFAMILY MULTIDRUG TRANSPORTER MFSC"/>
    <property type="match status" value="1"/>
</dbReference>
<evidence type="ECO:0000256" key="8">
    <source>
        <dbReference type="SAM" id="Phobius"/>
    </source>
</evidence>
<comment type="caution">
    <text evidence="10">The sequence shown here is derived from an EMBL/GenBank/DDBJ whole genome shotgun (WGS) entry which is preliminary data.</text>
</comment>
<accession>A0A2T0T7J4</accession>
<dbReference type="EMBL" id="PVTF01000005">
    <property type="protein sequence ID" value="PRY41613.1"/>
    <property type="molecule type" value="Genomic_DNA"/>
</dbReference>
<keyword evidence="6 8" id="KW-1133">Transmembrane helix</keyword>
<evidence type="ECO:0000256" key="5">
    <source>
        <dbReference type="ARBA" id="ARBA00022692"/>
    </source>
</evidence>
<evidence type="ECO:0000313" key="11">
    <source>
        <dbReference type="Proteomes" id="UP000239494"/>
    </source>
</evidence>
<dbReference type="NCBIfam" id="TIGR00711">
    <property type="entry name" value="efflux_EmrB"/>
    <property type="match status" value="1"/>
</dbReference>
<organism evidence="10 11">
    <name type="scientific">Umezawaea tangerina</name>
    <dbReference type="NCBI Taxonomy" id="84725"/>
    <lineage>
        <taxon>Bacteria</taxon>
        <taxon>Bacillati</taxon>
        <taxon>Actinomycetota</taxon>
        <taxon>Actinomycetes</taxon>
        <taxon>Pseudonocardiales</taxon>
        <taxon>Pseudonocardiaceae</taxon>
        <taxon>Umezawaea</taxon>
    </lineage>
</organism>
<dbReference type="AlphaFoldDB" id="A0A2T0T7J4"/>
<evidence type="ECO:0000256" key="4">
    <source>
        <dbReference type="ARBA" id="ARBA00022475"/>
    </source>
</evidence>
<reference evidence="10 11" key="1">
    <citation type="submission" date="2018-03" db="EMBL/GenBank/DDBJ databases">
        <title>Genomic Encyclopedia of Archaeal and Bacterial Type Strains, Phase II (KMG-II): from individual species to whole genera.</title>
        <authorList>
            <person name="Goeker M."/>
        </authorList>
    </citation>
    <scope>NUCLEOTIDE SEQUENCE [LARGE SCALE GENOMIC DNA]</scope>
    <source>
        <strain evidence="10 11">DSM 44720</strain>
    </source>
</reference>
<evidence type="ECO:0000256" key="7">
    <source>
        <dbReference type="ARBA" id="ARBA00023136"/>
    </source>
</evidence>
<evidence type="ECO:0000256" key="6">
    <source>
        <dbReference type="ARBA" id="ARBA00022989"/>
    </source>
</evidence>
<feature type="transmembrane region" description="Helical" evidence="8">
    <location>
        <begin position="229"/>
        <end position="251"/>
    </location>
</feature>